<keyword evidence="1" id="KW-1133">Transmembrane helix</keyword>
<reference evidence="2 3" key="1">
    <citation type="journal article" date="2009" name="Nat. Genet.">
        <title>The genome of the cucumber, Cucumis sativus L.</title>
        <authorList>
            <person name="Huang S."/>
            <person name="Li R."/>
            <person name="Zhang Z."/>
            <person name="Li L."/>
            <person name="Gu X."/>
            <person name="Fan W."/>
            <person name="Lucas W.J."/>
            <person name="Wang X."/>
            <person name="Xie B."/>
            <person name="Ni P."/>
            <person name="Ren Y."/>
            <person name="Zhu H."/>
            <person name="Li J."/>
            <person name="Lin K."/>
            <person name="Jin W."/>
            <person name="Fei Z."/>
            <person name="Li G."/>
            <person name="Staub J."/>
            <person name="Kilian A."/>
            <person name="van der Vossen E.A."/>
            <person name="Wu Y."/>
            <person name="Guo J."/>
            <person name="He J."/>
            <person name="Jia Z."/>
            <person name="Ren Y."/>
            <person name="Tian G."/>
            <person name="Lu Y."/>
            <person name="Ruan J."/>
            <person name="Qian W."/>
            <person name="Wang M."/>
            <person name="Huang Q."/>
            <person name="Li B."/>
            <person name="Xuan Z."/>
            <person name="Cao J."/>
            <person name="Asan"/>
            <person name="Wu Z."/>
            <person name="Zhang J."/>
            <person name="Cai Q."/>
            <person name="Bai Y."/>
            <person name="Zhao B."/>
            <person name="Han Y."/>
            <person name="Li Y."/>
            <person name="Li X."/>
            <person name="Wang S."/>
            <person name="Shi Q."/>
            <person name="Liu S."/>
            <person name="Cho W.K."/>
            <person name="Kim J.Y."/>
            <person name="Xu Y."/>
            <person name="Heller-Uszynska K."/>
            <person name="Miao H."/>
            <person name="Cheng Z."/>
            <person name="Zhang S."/>
            <person name="Wu J."/>
            <person name="Yang Y."/>
            <person name="Kang H."/>
            <person name="Li M."/>
            <person name="Liang H."/>
            <person name="Ren X."/>
            <person name="Shi Z."/>
            <person name="Wen M."/>
            <person name="Jian M."/>
            <person name="Yang H."/>
            <person name="Zhang G."/>
            <person name="Yang Z."/>
            <person name="Chen R."/>
            <person name="Liu S."/>
            <person name="Li J."/>
            <person name="Ma L."/>
            <person name="Liu H."/>
            <person name="Zhou Y."/>
            <person name="Zhao J."/>
            <person name="Fang X."/>
            <person name="Li G."/>
            <person name="Fang L."/>
            <person name="Li Y."/>
            <person name="Liu D."/>
            <person name="Zheng H."/>
            <person name="Zhang Y."/>
            <person name="Qin N."/>
            <person name="Li Z."/>
            <person name="Yang G."/>
            <person name="Yang S."/>
            <person name="Bolund L."/>
            <person name="Kristiansen K."/>
            <person name="Zheng H."/>
            <person name="Li S."/>
            <person name="Zhang X."/>
            <person name="Yang H."/>
            <person name="Wang J."/>
            <person name="Sun R."/>
            <person name="Zhang B."/>
            <person name="Jiang S."/>
            <person name="Wang J."/>
            <person name="Du Y."/>
            <person name="Li S."/>
        </authorList>
    </citation>
    <scope>NUCLEOTIDE SEQUENCE [LARGE SCALE GENOMIC DNA]</scope>
    <source>
        <strain evidence="3">cv. 9930</strain>
    </source>
</reference>
<dbReference type="Proteomes" id="UP000029981">
    <property type="component" value="Chromosome 3"/>
</dbReference>
<dbReference type="Gramene" id="KGN59510">
    <property type="protein sequence ID" value="KGN59510"/>
    <property type="gene ID" value="Csa_3G823090"/>
</dbReference>
<dbReference type="EMBL" id="CM002924">
    <property type="protein sequence ID" value="KGN59510.1"/>
    <property type="molecule type" value="Genomic_DNA"/>
</dbReference>
<reference evidence="2 3" key="2">
    <citation type="journal article" date="2009" name="PLoS ONE">
        <title>An integrated genetic and cytogenetic map of the cucumber genome.</title>
        <authorList>
            <person name="Ren Y."/>
            <person name="Zhang Z."/>
            <person name="Liu J."/>
            <person name="Staub J.E."/>
            <person name="Han Y."/>
            <person name="Cheng Z."/>
            <person name="Li X."/>
            <person name="Lu J."/>
            <person name="Miao H."/>
            <person name="Kang H."/>
            <person name="Xie B."/>
            <person name="Gu X."/>
            <person name="Wang X."/>
            <person name="Du Y."/>
            <person name="Jin W."/>
            <person name="Huang S."/>
        </authorList>
    </citation>
    <scope>NUCLEOTIDE SEQUENCE [LARGE SCALE GENOMIC DNA]</scope>
    <source>
        <strain evidence="3">cv. 9930</strain>
    </source>
</reference>
<evidence type="ECO:0000256" key="1">
    <source>
        <dbReference type="SAM" id="Phobius"/>
    </source>
</evidence>
<keyword evidence="1" id="KW-0812">Transmembrane</keyword>
<feature type="transmembrane region" description="Helical" evidence="1">
    <location>
        <begin position="24"/>
        <end position="42"/>
    </location>
</feature>
<dbReference type="AlphaFoldDB" id="A0A0A0LBZ9"/>
<protein>
    <submittedName>
        <fullName evidence="2">Uncharacterized protein</fullName>
    </submittedName>
</protein>
<reference evidence="2 3" key="4">
    <citation type="journal article" date="2011" name="BMC Genomics">
        <title>RNA-Seq improves annotation of protein-coding genes in the cucumber genome.</title>
        <authorList>
            <person name="Li Z."/>
            <person name="Zhang Z."/>
            <person name="Yan P."/>
            <person name="Huang S."/>
            <person name="Fei Z."/>
            <person name="Lin K."/>
        </authorList>
    </citation>
    <scope>NUCLEOTIDE SEQUENCE [LARGE SCALE GENOMIC DNA]</scope>
    <source>
        <strain evidence="3">cv. 9930</strain>
    </source>
</reference>
<accession>A0A0A0LBZ9</accession>
<sequence length="67" mass="7575">MGESRDIEVDILTAVSTAKKRGHIFYNFSILFSLLIQIRILSHGGFSLLVLSISLHPHTSFLHFCVF</sequence>
<evidence type="ECO:0000313" key="2">
    <source>
        <dbReference type="EMBL" id="KGN59510.1"/>
    </source>
</evidence>
<keyword evidence="1" id="KW-0472">Membrane</keyword>
<evidence type="ECO:0000313" key="3">
    <source>
        <dbReference type="Proteomes" id="UP000029981"/>
    </source>
</evidence>
<name>A0A0A0LBZ9_CUCSA</name>
<organism evidence="2 3">
    <name type="scientific">Cucumis sativus</name>
    <name type="common">Cucumber</name>
    <dbReference type="NCBI Taxonomy" id="3659"/>
    <lineage>
        <taxon>Eukaryota</taxon>
        <taxon>Viridiplantae</taxon>
        <taxon>Streptophyta</taxon>
        <taxon>Embryophyta</taxon>
        <taxon>Tracheophyta</taxon>
        <taxon>Spermatophyta</taxon>
        <taxon>Magnoliopsida</taxon>
        <taxon>eudicotyledons</taxon>
        <taxon>Gunneridae</taxon>
        <taxon>Pentapetalae</taxon>
        <taxon>rosids</taxon>
        <taxon>fabids</taxon>
        <taxon>Cucurbitales</taxon>
        <taxon>Cucurbitaceae</taxon>
        <taxon>Benincaseae</taxon>
        <taxon>Cucumis</taxon>
    </lineage>
</organism>
<reference evidence="2 3" key="3">
    <citation type="journal article" date="2010" name="BMC Genomics">
        <title>Transcriptome sequencing and comparative analysis of cucumber flowers with different sex types.</title>
        <authorList>
            <person name="Guo S."/>
            <person name="Zheng Y."/>
            <person name="Joung J.G."/>
            <person name="Liu S."/>
            <person name="Zhang Z."/>
            <person name="Crasta O.R."/>
            <person name="Sobral B.W."/>
            <person name="Xu Y."/>
            <person name="Huang S."/>
            <person name="Fei Z."/>
        </authorList>
    </citation>
    <scope>NUCLEOTIDE SEQUENCE [LARGE SCALE GENOMIC DNA]</scope>
    <source>
        <strain evidence="3">cv. 9930</strain>
    </source>
</reference>
<gene>
    <name evidence="2" type="ORF">Csa_3G823090</name>
</gene>
<keyword evidence="3" id="KW-1185">Reference proteome</keyword>
<proteinExistence type="predicted"/>